<gene>
    <name evidence="2" type="ORF">AAH949_03515</name>
</gene>
<keyword evidence="1" id="KW-0812">Transmembrane</keyword>
<protein>
    <submittedName>
        <fullName evidence="2">Uncharacterized protein</fullName>
    </submittedName>
</protein>
<evidence type="ECO:0000313" key="2">
    <source>
        <dbReference type="EMBL" id="XBJ29912.1"/>
    </source>
</evidence>
<proteinExistence type="predicted"/>
<feature type="transmembrane region" description="Helical" evidence="1">
    <location>
        <begin position="47"/>
        <end position="68"/>
    </location>
</feature>
<keyword evidence="1" id="KW-0472">Membrane</keyword>
<name>A0AAU7EAW9_9BACT</name>
<organism evidence="2">
    <name type="scientific">Campylobacter sp. CCS1377</name>
    <dbReference type="NCBI Taxonomy" id="3158229"/>
    <lineage>
        <taxon>Bacteria</taxon>
        <taxon>Pseudomonadati</taxon>
        <taxon>Campylobacterota</taxon>
        <taxon>Epsilonproteobacteria</taxon>
        <taxon>Campylobacterales</taxon>
        <taxon>Campylobacteraceae</taxon>
        <taxon>Campylobacter</taxon>
    </lineage>
</organism>
<sequence>MRKIVLQILCFSFIFMAIFAITRFFMLSNLVGKNSLMTYIYGLGHDMRTLSVAFLPLFLCGFLSYFNFALTKSKFAMTGGGNR</sequence>
<evidence type="ECO:0000256" key="1">
    <source>
        <dbReference type="SAM" id="Phobius"/>
    </source>
</evidence>
<dbReference type="RefSeq" id="WP_134239205.1">
    <property type="nucleotide sequence ID" value="NZ_CP155620.1"/>
</dbReference>
<accession>A0AAU7EAW9</accession>
<keyword evidence="1" id="KW-1133">Transmembrane helix</keyword>
<feature type="transmembrane region" description="Helical" evidence="1">
    <location>
        <begin position="5"/>
        <end position="27"/>
    </location>
</feature>
<dbReference type="AlphaFoldDB" id="A0AAU7EAW9"/>
<dbReference type="EMBL" id="CP155620">
    <property type="protein sequence ID" value="XBJ29912.1"/>
    <property type="molecule type" value="Genomic_DNA"/>
</dbReference>
<reference evidence="2" key="1">
    <citation type="submission" date="2024-05" db="EMBL/GenBank/DDBJ databases">
        <title>Campylobacter coli isolated from environmental waters in Slovenia.</title>
        <authorList>
            <person name="Zautner A.E."/>
            <person name="Bunk B."/>
            <person name="Riedel T."/>
            <person name="Sproeer C."/>
        </authorList>
    </citation>
    <scope>NUCLEOTIDE SEQUENCE</scope>
    <source>
        <strain evidence="2">CCS1377</strain>
    </source>
</reference>